<dbReference type="Proteomes" id="UP000245762">
    <property type="component" value="Unassembled WGS sequence"/>
</dbReference>
<evidence type="ECO:0000313" key="3">
    <source>
        <dbReference type="Proteomes" id="UP000245762"/>
    </source>
</evidence>
<proteinExistence type="predicted"/>
<sequence length="195" mass="23448">MTKFKYILKTLFFLLPFFSLWSQNKFEQEFRISKTDFPSNAYELVSEQLVSSKRIRFYKEIDSIKKSFEVKFKKARLHYSIEFDEQGELEDVEFKIKENDIPDDSWDIINNYFKKNFQKVRVVKIQQQYPVGNIHPEKVIKQAFQNLILPYINYEIVFTSKDSEGYQTYEALFNADGEFLNLRKSLSSTYDHVLY</sequence>
<dbReference type="Gene3D" id="3.40.1420.30">
    <property type="match status" value="1"/>
</dbReference>
<gene>
    <name evidence="2" type="ORF">DKG77_05025</name>
</gene>
<protein>
    <submittedName>
        <fullName evidence="2">Uncharacterized protein</fullName>
    </submittedName>
</protein>
<dbReference type="AlphaFoldDB" id="A0A316L445"/>
<evidence type="ECO:0000256" key="1">
    <source>
        <dbReference type="SAM" id="SignalP"/>
    </source>
</evidence>
<keyword evidence="3" id="KW-1185">Reference proteome</keyword>
<reference evidence="2 3" key="1">
    <citation type="submission" date="2018-05" db="EMBL/GenBank/DDBJ databases">
        <title>Complete genome sequence of Flagellimonas aquimarina ECD12 isolated from seaweed Ecklonia cava.</title>
        <authorList>
            <person name="Choi S."/>
            <person name="Seong C."/>
        </authorList>
    </citation>
    <scope>NUCLEOTIDE SEQUENCE [LARGE SCALE GENOMIC DNA]</scope>
    <source>
        <strain evidence="2 3">ECD12</strain>
    </source>
</reference>
<organism evidence="2 3">
    <name type="scientific">Flagellimonas aquimarina</name>
    <dbReference type="NCBI Taxonomy" id="2201895"/>
    <lineage>
        <taxon>Bacteria</taxon>
        <taxon>Pseudomonadati</taxon>
        <taxon>Bacteroidota</taxon>
        <taxon>Flavobacteriia</taxon>
        <taxon>Flavobacteriales</taxon>
        <taxon>Flavobacteriaceae</taxon>
        <taxon>Flagellimonas</taxon>
    </lineage>
</organism>
<keyword evidence="1" id="KW-0732">Signal</keyword>
<evidence type="ECO:0000313" key="2">
    <source>
        <dbReference type="EMBL" id="PWL40188.1"/>
    </source>
</evidence>
<dbReference type="SUPFAM" id="SSF160574">
    <property type="entry name" value="BT0923-like"/>
    <property type="match status" value="1"/>
</dbReference>
<dbReference type="RefSeq" id="WP_109660782.1">
    <property type="nucleotide sequence ID" value="NZ_QGEG01000001.1"/>
</dbReference>
<dbReference type="OrthoDB" id="943438at2"/>
<comment type="caution">
    <text evidence="2">The sequence shown here is derived from an EMBL/GenBank/DDBJ whole genome shotgun (WGS) entry which is preliminary data.</text>
</comment>
<feature type="chain" id="PRO_5016358735" evidence="1">
    <location>
        <begin position="23"/>
        <end position="195"/>
    </location>
</feature>
<name>A0A316L445_9FLAO</name>
<feature type="signal peptide" evidence="1">
    <location>
        <begin position="1"/>
        <end position="22"/>
    </location>
</feature>
<dbReference type="EMBL" id="QGEG01000001">
    <property type="protein sequence ID" value="PWL40188.1"/>
    <property type="molecule type" value="Genomic_DNA"/>
</dbReference>
<accession>A0A316L445</accession>